<evidence type="ECO:0000313" key="1">
    <source>
        <dbReference type="EMBL" id="KAH9696223.1"/>
    </source>
</evidence>
<gene>
    <name evidence="1" type="ORF">KPL71_023096</name>
</gene>
<sequence length="109" mass="12498">MSFIGTQQKCKVCEKTVYPVEQLSADGIVYHKSCFKCSHCKGTLKLSNYSSMEGVLYFKPHFEQLFKESGNFNKNFQSPAKLIEKLTRQDRLAKLPACYLGPKNMCFLQ</sequence>
<dbReference type="EMBL" id="CM039177">
    <property type="protein sequence ID" value="KAH9696223.1"/>
    <property type="molecule type" value="Genomic_DNA"/>
</dbReference>
<organism evidence="1 2">
    <name type="scientific">Citrus sinensis</name>
    <name type="common">Sweet orange</name>
    <name type="synonym">Citrus aurantium var. sinensis</name>
    <dbReference type="NCBI Taxonomy" id="2711"/>
    <lineage>
        <taxon>Eukaryota</taxon>
        <taxon>Viridiplantae</taxon>
        <taxon>Streptophyta</taxon>
        <taxon>Embryophyta</taxon>
        <taxon>Tracheophyta</taxon>
        <taxon>Spermatophyta</taxon>
        <taxon>Magnoliopsida</taxon>
        <taxon>eudicotyledons</taxon>
        <taxon>Gunneridae</taxon>
        <taxon>Pentapetalae</taxon>
        <taxon>rosids</taxon>
        <taxon>malvids</taxon>
        <taxon>Sapindales</taxon>
        <taxon>Rutaceae</taxon>
        <taxon>Aurantioideae</taxon>
        <taxon>Citrus</taxon>
    </lineage>
</organism>
<proteinExistence type="predicted"/>
<keyword evidence="2" id="KW-1185">Reference proteome</keyword>
<dbReference type="Proteomes" id="UP000829398">
    <property type="component" value="Chromosome 8"/>
</dbReference>
<name>A0ACB8IGU9_CITSI</name>
<accession>A0ACB8IGU9</accession>
<evidence type="ECO:0000313" key="2">
    <source>
        <dbReference type="Proteomes" id="UP000829398"/>
    </source>
</evidence>
<protein>
    <submittedName>
        <fullName evidence="1">LIM domain-containing protein WLIM2b</fullName>
    </submittedName>
</protein>
<comment type="caution">
    <text evidence="1">The sequence shown here is derived from an EMBL/GenBank/DDBJ whole genome shotgun (WGS) entry which is preliminary data.</text>
</comment>
<reference evidence="2" key="1">
    <citation type="journal article" date="2023" name="Hortic. Res.">
        <title>A chromosome-level phased genome enabling allele-level studies in sweet orange: a case study on citrus Huanglongbing tolerance.</title>
        <authorList>
            <person name="Wu B."/>
            <person name="Yu Q."/>
            <person name="Deng Z."/>
            <person name="Duan Y."/>
            <person name="Luo F."/>
            <person name="Gmitter F. Jr."/>
        </authorList>
    </citation>
    <scope>NUCLEOTIDE SEQUENCE [LARGE SCALE GENOMIC DNA]</scope>
    <source>
        <strain evidence="2">cv. Valencia</strain>
    </source>
</reference>